<evidence type="ECO:0000313" key="3">
    <source>
        <dbReference type="Proteomes" id="UP000324222"/>
    </source>
</evidence>
<feature type="compositionally biased region" description="Basic and acidic residues" evidence="1">
    <location>
        <begin position="1"/>
        <end position="10"/>
    </location>
</feature>
<name>A0A5B7FYD9_PORTR</name>
<protein>
    <submittedName>
        <fullName evidence="2">Uncharacterized protein</fullName>
    </submittedName>
</protein>
<feature type="region of interest" description="Disordered" evidence="1">
    <location>
        <begin position="1"/>
        <end position="24"/>
    </location>
</feature>
<accession>A0A5B7FYD9</accession>
<dbReference type="EMBL" id="VSRR010010963">
    <property type="protein sequence ID" value="MPC52541.1"/>
    <property type="molecule type" value="Genomic_DNA"/>
</dbReference>
<proteinExistence type="predicted"/>
<evidence type="ECO:0000313" key="2">
    <source>
        <dbReference type="EMBL" id="MPC52541.1"/>
    </source>
</evidence>
<gene>
    <name evidence="2" type="ORF">E2C01_046412</name>
</gene>
<sequence length="135" mass="15215">MSEPRIKTNDRSAVGPPPRLTHPPRNALILHRTSQELLTPCPKIYASPPSPHCLLRTPTTFHGRPPHELQAIFSFLQPLFGAYSDPFLCRTSTLFKRSCCHLRHLEGRDAGHGALGSSRPYADGNNWINARREER</sequence>
<dbReference type="Proteomes" id="UP000324222">
    <property type="component" value="Unassembled WGS sequence"/>
</dbReference>
<dbReference type="AlphaFoldDB" id="A0A5B7FYD9"/>
<comment type="caution">
    <text evidence="2">The sequence shown here is derived from an EMBL/GenBank/DDBJ whole genome shotgun (WGS) entry which is preliminary data.</text>
</comment>
<reference evidence="2 3" key="1">
    <citation type="submission" date="2019-05" db="EMBL/GenBank/DDBJ databases">
        <title>Another draft genome of Portunus trituberculatus and its Hox gene families provides insights of decapod evolution.</title>
        <authorList>
            <person name="Jeong J.-H."/>
            <person name="Song I."/>
            <person name="Kim S."/>
            <person name="Choi T."/>
            <person name="Kim D."/>
            <person name="Ryu S."/>
            <person name="Kim W."/>
        </authorList>
    </citation>
    <scope>NUCLEOTIDE SEQUENCE [LARGE SCALE GENOMIC DNA]</scope>
    <source>
        <tissue evidence="2">Muscle</tissue>
    </source>
</reference>
<evidence type="ECO:0000256" key="1">
    <source>
        <dbReference type="SAM" id="MobiDB-lite"/>
    </source>
</evidence>
<keyword evidence="3" id="KW-1185">Reference proteome</keyword>
<organism evidence="2 3">
    <name type="scientific">Portunus trituberculatus</name>
    <name type="common">Swimming crab</name>
    <name type="synonym">Neptunus trituberculatus</name>
    <dbReference type="NCBI Taxonomy" id="210409"/>
    <lineage>
        <taxon>Eukaryota</taxon>
        <taxon>Metazoa</taxon>
        <taxon>Ecdysozoa</taxon>
        <taxon>Arthropoda</taxon>
        <taxon>Crustacea</taxon>
        <taxon>Multicrustacea</taxon>
        <taxon>Malacostraca</taxon>
        <taxon>Eumalacostraca</taxon>
        <taxon>Eucarida</taxon>
        <taxon>Decapoda</taxon>
        <taxon>Pleocyemata</taxon>
        <taxon>Brachyura</taxon>
        <taxon>Eubrachyura</taxon>
        <taxon>Portunoidea</taxon>
        <taxon>Portunidae</taxon>
        <taxon>Portuninae</taxon>
        <taxon>Portunus</taxon>
    </lineage>
</organism>